<dbReference type="RefSeq" id="XP_019628859.1">
    <property type="nucleotide sequence ID" value="XM_019773300.1"/>
</dbReference>
<dbReference type="GeneID" id="109473440"/>
<dbReference type="InterPro" id="IPR008551">
    <property type="entry name" value="TANGO2"/>
</dbReference>
<organism evidence="1 2">
    <name type="scientific">Branchiostoma belcheri</name>
    <name type="common">Amphioxus</name>
    <dbReference type="NCBI Taxonomy" id="7741"/>
    <lineage>
        <taxon>Eukaryota</taxon>
        <taxon>Metazoa</taxon>
        <taxon>Chordata</taxon>
        <taxon>Cephalochordata</taxon>
        <taxon>Leptocardii</taxon>
        <taxon>Amphioxiformes</taxon>
        <taxon>Branchiostomatidae</taxon>
        <taxon>Branchiostoma</taxon>
    </lineage>
</organism>
<dbReference type="Pfam" id="PF05742">
    <property type="entry name" value="TANGO2"/>
    <property type="match status" value="1"/>
</dbReference>
<dbReference type="GO" id="GO:0005794">
    <property type="term" value="C:Golgi apparatus"/>
    <property type="evidence" value="ECO:0007669"/>
    <property type="project" value="TreeGrafter"/>
</dbReference>
<evidence type="ECO:0000313" key="1">
    <source>
        <dbReference type="Proteomes" id="UP000515135"/>
    </source>
</evidence>
<sequence>MCILFVKFEPACTVTAAPGDRYKLVLAANRDEYYHRPAKPAHFWGENPRVVSGLDMEPGREGGTWIGIAETGRLSALTNILQPIQDPNAKGRGSLITDFLRGDQTPMAYLEDLAKEGHLFNGFNLVTMDLTQDTGLAYYSNVSQEGPKLLSPGQYVISNSLLHTPFQKANNGEKLFREILQDKEEGDKDVFIESLLQLLDNNVQFPDDPQVKLQGTHLSETVRHGYTAICVRTPKRANYGTRTNTVILVDQNDHVTFLEKTLKQPIDIDNPEWEVNKFEFDLKCRLTKSHI</sequence>
<dbReference type="Proteomes" id="UP000515135">
    <property type="component" value="Unplaced"/>
</dbReference>
<protein>
    <submittedName>
        <fullName evidence="2">Transport and Golgi organization 2 homolog</fullName>
    </submittedName>
</protein>
<reference evidence="2" key="1">
    <citation type="submission" date="2025-08" db="UniProtKB">
        <authorList>
            <consortium name="RefSeq"/>
        </authorList>
    </citation>
    <scope>IDENTIFICATION</scope>
    <source>
        <tissue evidence="2">Gonad</tissue>
    </source>
</reference>
<dbReference type="PANTHER" id="PTHR17985:SF8">
    <property type="entry name" value="TRANSPORT AND GOLGI ORGANIZATION PROTEIN 2 HOMOLOG"/>
    <property type="match status" value="1"/>
</dbReference>
<dbReference type="PANTHER" id="PTHR17985">
    <property type="entry name" value="SER/THR-RICH PROTEIN T10 IN DGCR REGION"/>
    <property type="match status" value="1"/>
</dbReference>
<dbReference type="GO" id="GO:0007030">
    <property type="term" value="P:Golgi organization"/>
    <property type="evidence" value="ECO:0007669"/>
    <property type="project" value="TreeGrafter"/>
</dbReference>
<dbReference type="GO" id="GO:0009306">
    <property type="term" value="P:protein secretion"/>
    <property type="evidence" value="ECO:0007669"/>
    <property type="project" value="TreeGrafter"/>
</dbReference>
<dbReference type="OrthoDB" id="191601at2759"/>
<dbReference type="KEGG" id="bbel:109473440"/>
<keyword evidence="1" id="KW-1185">Reference proteome</keyword>
<evidence type="ECO:0000313" key="2">
    <source>
        <dbReference type="RefSeq" id="XP_019628859.1"/>
    </source>
</evidence>
<dbReference type="AlphaFoldDB" id="A0A6P4Z4J3"/>
<accession>A0A6P4Z4J3</accession>
<gene>
    <name evidence="2" type="primary">LOC109473440</name>
</gene>
<proteinExistence type="predicted"/>
<name>A0A6P4Z4J3_BRABE</name>